<organism evidence="1">
    <name type="scientific">marine metagenome</name>
    <dbReference type="NCBI Taxonomy" id="408172"/>
    <lineage>
        <taxon>unclassified sequences</taxon>
        <taxon>metagenomes</taxon>
        <taxon>ecological metagenomes</taxon>
    </lineage>
</organism>
<dbReference type="InterPro" id="IPR042184">
    <property type="entry name" value="YqeY/Aim41_N"/>
</dbReference>
<dbReference type="InterPro" id="IPR019004">
    <property type="entry name" value="YqeY/Aim41"/>
</dbReference>
<dbReference type="PANTHER" id="PTHR28055">
    <property type="entry name" value="ALTERED INHERITANCE OF MITOCHONDRIA PROTEIN 41, MITOCHONDRIAL"/>
    <property type="match status" value="1"/>
</dbReference>
<proteinExistence type="predicted"/>
<protein>
    <recommendedName>
        <fullName evidence="2">GatB/YqeY domain-containing protein</fullName>
    </recommendedName>
</protein>
<name>A0A382PE72_9ZZZZ</name>
<dbReference type="PANTHER" id="PTHR28055:SF1">
    <property type="entry name" value="ALTERED INHERITANCE OF MITOCHONDRIA PROTEIN 41, MITOCHONDRIAL"/>
    <property type="match status" value="1"/>
</dbReference>
<dbReference type="EMBL" id="UINC01106331">
    <property type="protein sequence ID" value="SVC70915.1"/>
    <property type="molecule type" value="Genomic_DNA"/>
</dbReference>
<evidence type="ECO:0000313" key="1">
    <source>
        <dbReference type="EMBL" id="SVC70915.1"/>
    </source>
</evidence>
<dbReference type="GO" id="GO:0016884">
    <property type="term" value="F:carbon-nitrogen ligase activity, with glutamine as amido-N-donor"/>
    <property type="evidence" value="ECO:0007669"/>
    <property type="project" value="InterPro"/>
</dbReference>
<accession>A0A382PE72</accession>
<feature type="non-terminal residue" evidence="1">
    <location>
        <position position="104"/>
    </location>
</feature>
<dbReference type="InterPro" id="IPR003789">
    <property type="entry name" value="Asn/Gln_tRNA_amidoTrase-B-like"/>
</dbReference>
<gene>
    <name evidence="1" type="ORF">METZ01_LOCUS323769</name>
</gene>
<dbReference type="Pfam" id="PF09424">
    <property type="entry name" value="YqeY"/>
    <property type="match status" value="1"/>
</dbReference>
<reference evidence="1" key="1">
    <citation type="submission" date="2018-05" db="EMBL/GenBank/DDBJ databases">
        <authorList>
            <person name="Lanie J.A."/>
            <person name="Ng W.-L."/>
            <person name="Kazmierczak K.M."/>
            <person name="Andrzejewski T.M."/>
            <person name="Davidsen T.M."/>
            <person name="Wayne K.J."/>
            <person name="Tettelin H."/>
            <person name="Glass J.I."/>
            <person name="Rusch D."/>
            <person name="Podicherti R."/>
            <person name="Tsui H.-C.T."/>
            <person name="Winkler M.E."/>
        </authorList>
    </citation>
    <scope>NUCLEOTIDE SEQUENCE</scope>
</reference>
<evidence type="ECO:0008006" key="2">
    <source>
        <dbReference type="Google" id="ProtNLM"/>
    </source>
</evidence>
<dbReference type="Gene3D" id="1.10.1510.10">
    <property type="entry name" value="Uncharacterised protein YqeY/AIM41 PF09424, N-terminal domain"/>
    <property type="match status" value="1"/>
</dbReference>
<sequence length="104" mass="12328">MPLQDRISEDLKDAMRQKDELRRSTLRMIRSAIQYEEINEKKVLSDAATIDILSRMARQHQESIAEYKRGGRHDLVEREEAELSLLRQYMPEQLSKQELTELAR</sequence>
<dbReference type="SUPFAM" id="SSF89095">
    <property type="entry name" value="GatB/YqeY motif"/>
    <property type="match status" value="1"/>
</dbReference>
<dbReference type="AlphaFoldDB" id="A0A382PE72"/>